<name>A0A392WBQ3_9FABA</name>
<accession>A0A392WBQ3</accession>
<evidence type="ECO:0000313" key="3">
    <source>
        <dbReference type="Proteomes" id="UP000265520"/>
    </source>
</evidence>
<protein>
    <submittedName>
        <fullName evidence="2">Uncharacterized protein</fullName>
    </submittedName>
</protein>
<feature type="region of interest" description="Disordered" evidence="1">
    <location>
        <begin position="29"/>
        <end position="54"/>
    </location>
</feature>
<comment type="caution">
    <text evidence="2">The sequence shown here is derived from an EMBL/GenBank/DDBJ whole genome shotgun (WGS) entry which is preliminary data.</text>
</comment>
<sequence length="54" mass="5557">DLEIGSFAGDISLYLAPEVLAEVVAPSEAESGRDPVRFGSSSSCSVSPGACRRN</sequence>
<feature type="non-terminal residue" evidence="2">
    <location>
        <position position="1"/>
    </location>
</feature>
<dbReference type="EMBL" id="LXQA011409960">
    <property type="protein sequence ID" value="MCI96265.1"/>
    <property type="molecule type" value="Genomic_DNA"/>
</dbReference>
<organism evidence="2 3">
    <name type="scientific">Trifolium medium</name>
    <dbReference type="NCBI Taxonomy" id="97028"/>
    <lineage>
        <taxon>Eukaryota</taxon>
        <taxon>Viridiplantae</taxon>
        <taxon>Streptophyta</taxon>
        <taxon>Embryophyta</taxon>
        <taxon>Tracheophyta</taxon>
        <taxon>Spermatophyta</taxon>
        <taxon>Magnoliopsida</taxon>
        <taxon>eudicotyledons</taxon>
        <taxon>Gunneridae</taxon>
        <taxon>Pentapetalae</taxon>
        <taxon>rosids</taxon>
        <taxon>fabids</taxon>
        <taxon>Fabales</taxon>
        <taxon>Fabaceae</taxon>
        <taxon>Papilionoideae</taxon>
        <taxon>50 kb inversion clade</taxon>
        <taxon>NPAAA clade</taxon>
        <taxon>Hologalegina</taxon>
        <taxon>IRL clade</taxon>
        <taxon>Trifolieae</taxon>
        <taxon>Trifolium</taxon>
    </lineage>
</organism>
<reference evidence="2 3" key="1">
    <citation type="journal article" date="2018" name="Front. Plant Sci.">
        <title>Red Clover (Trifolium pratense) and Zigzag Clover (T. medium) - A Picture of Genomic Similarities and Differences.</title>
        <authorList>
            <person name="Dluhosova J."/>
            <person name="Istvanek J."/>
            <person name="Nedelnik J."/>
            <person name="Repkova J."/>
        </authorList>
    </citation>
    <scope>NUCLEOTIDE SEQUENCE [LARGE SCALE GENOMIC DNA]</scope>
    <source>
        <strain evidence="3">cv. 10/8</strain>
        <tissue evidence="2">Leaf</tissue>
    </source>
</reference>
<evidence type="ECO:0000256" key="1">
    <source>
        <dbReference type="SAM" id="MobiDB-lite"/>
    </source>
</evidence>
<dbReference type="Proteomes" id="UP000265520">
    <property type="component" value="Unassembled WGS sequence"/>
</dbReference>
<keyword evidence="3" id="KW-1185">Reference proteome</keyword>
<dbReference type="AlphaFoldDB" id="A0A392WBQ3"/>
<proteinExistence type="predicted"/>
<evidence type="ECO:0000313" key="2">
    <source>
        <dbReference type="EMBL" id="MCI96265.1"/>
    </source>
</evidence>